<accession>A0ABD5NE64</accession>
<keyword evidence="2" id="KW-1185">Reference proteome</keyword>
<evidence type="ECO:0000313" key="2">
    <source>
        <dbReference type="Proteomes" id="UP001595660"/>
    </source>
</evidence>
<proteinExistence type="predicted"/>
<protein>
    <submittedName>
        <fullName evidence="1">Uncharacterized protein</fullName>
    </submittedName>
</protein>
<dbReference type="Proteomes" id="UP001595660">
    <property type="component" value="Unassembled WGS sequence"/>
</dbReference>
<dbReference type="EMBL" id="JBHRWN010000002">
    <property type="protein sequence ID" value="MFC3477630.1"/>
    <property type="molecule type" value="Genomic_DNA"/>
</dbReference>
<comment type="caution">
    <text evidence="1">The sequence shown here is derived from an EMBL/GenBank/DDBJ whole genome shotgun (WGS) entry which is preliminary data.</text>
</comment>
<organism evidence="1 2">
    <name type="scientific">Halobacterium litoreum</name>
    <dbReference type="NCBI Taxonomy" id="2039234"/>
    <lineage>
        <taxon>Archaea</taxon>
        <taxon>Methanobacteriati</taxon>
        <taxon>Methanobacteriota</taxon>
        <taxon>Stenosarchaea group</taxon>
        <taxon>Halobacteria</taxon>
        <taxon>Halobacteriales</taxon>
        <taxon>Halobacteriaceae</taxon>
        <taxon>Halobacterium</taxon>
    </lineage>
</organism>
<reference evidence="1 2" key="1">
    <citation type="journal article" date="2019" name="Int. J. Syst. Evol. Microbiol.">
        <title>The Global Catalogue of Microorganisms (GCM) 10K type strain sequencing project: providing services to taxonomists for standard genome sequencing and annotation.</title>
        <authorList>
            <consortium name="The Broad Institute Genomics Platform"/>
            <consortium name="The Broad Institute Genome Sequencing Center for Infectious Disease"/>
            <person name="Wu L."/>
            <person name="Ma J."/>
        </authorList>
    </citation>
    <scope>NUCLEOTIDE SEQUENCE [LARGE SCALE GENOMIC DNA]</scope>
    <source>
        <strain evidence="1 2">CGMCC 1.12562</strain>
    </source>
</reference>
<dbReference type="RefSeq" id="WP_232571245.1">
    <property type="nucleotide sequence ID" value="NZ_CP089466.1"/>
</dbReference>
<evidence type="ECO:0000313" key="1">
    <source>
        <dbReference type="EMBL" id="MFC3477630.1"/>
    </source>
</evidence>
<name>A0ABD5NE64_9EURY</name>
<sequence length="676" mass="71699">MESGAELVSFDGDAAEGTVRVTDELESVGVTLGVTTGVSLQPANTARFVFPVDAAVSLTTTRLRIGPASVVYVRDGDGDHLGEPTTTPQRFDRGDHTIDVQGGVQAYIRVADTAFTVAYESEPIDAADVVVEFDDEATVFVGARSLHSRPQTTLEVPDDPAAVAEAVSYLGSSIKEFSSERSWPTLRGHPPAIRPGDELDIPSWLSEPDTGITVEVPAEYEYVYPVAPLAFYLGATVEVGDDPALHLDNGYSTPLETPAHSFEERVESVLSRALFLDSLVRNDGYYSLRRREYDLVAGDLPFYPPNLYGEPISDQLIEYLEVEPAVLDGRRPAWAGTATLRPRVEDAALLSPLAHALAPIRVTADGEPTAETAPIEPAIPEVGTATTATDVPPGATRLVGEAFAAQREREMPTPADATLAFALDGEDRAAALRAALEAASESRVHEATTVVTGSADARERAVAAGPNFLYCEAAPSGDENPLWDASPTDSWPAVVAFGRPVSAAVQRSLADRGTVAGLIADEPLAPTDLARLASPLLTGHTLPWSATVAEVDATHRFFGNPTATLVTRADATGATVTDVQSVSTDEHVLHRRLPATATHRIGGVGRVKDESVDNVYYLLGTSAPEAGAHTTGDVVDAIAEDGRHVRLDGDTYHGDPADAAGAVRCAARESHERRQE</sequence>
<gene>
    <name evidence="1" type="ORF">ACFOKC_07820</name>
</gene>
<dbReference type="GeneID" id="69116438"/>
<dbReference type="AlphaFoldDB" id="A0ABD5NE64"/>